<accession>A0ABR9CSE2</accession>
<comment type="subcellular location">
    <subcellularLocation>
        <location evidence="1">Cell inner membrane</location>
        <topology evidence="1">Peripheral membrane protein</topology>
    </subcellularLocation>
</comment>
<dbReference type="InterPro" id="IPR003593">
    <property type="entry name" value="AAA+_ATPase"/>
</dbReference>
<evidence type="ECO:0000313" key="9">
    <source>
        <dbReference type="EMBL" id="MBD8893202.1"/>
    </source>
</evidence>
<dbReference type="Pfam" id="PF08352">
    <property type="entry name" value="oligo_HPY"/>
    <property type="match status" value="1"/>
</dbReference>
<keyword evidence="3" id="KW-0813">Transport</keyword>
<dbReference type="SMART" id="SM00382">
    <property type="entry name" value="AAA"/>
    <property type="match status" value="2"/>
</dbReference>
<evidence type="ECO:0000256" key="1">
    <source>
        <dbReference type="ARBA" id="ARBA00004417"/>
    </source>
</evidence>
<proteinExistence type="inferred from homology"/>
<dbReference type="Gene3D" id="3.40.50.300">
    <property type="entry name" value="P-loop containing nucleotide triphosphate hydrolases"/>
    <property type="match status" value="2"/>
</dbReference>
<dbReference type="RefSeq" id="WP_192149319.1">
    <property type="nucleotide sequence ID" value="NZ_JACYXI010000011.1"/>
</dbReference>
<keyword evidence="5" id="KW-0547">Nucleotide-binding</keyword>
<dbReference type="GO" id="GO:0005524">
    <property type="term" value="F:ATP binding"/>
    <property type="evidence" value="ECO:0007669"/>
    <property type="project" value="UniProtKB-KW"/>
</dbReference>
<dbReference type="PROSITE" id="PS50893">
    <property type="entry name" value="ABC_TRANSPORTER_2"/>
    <property type="match status" value="2"/>
</dbReference>
<protein>
    <submittedName>
        <fullName evidence="9">ABC transporter ATP-binding protein</fullName>
    </submittedName>
</protein>
<evidence type="ECO:0000256" key="6">
    <source>
        <dbReference type="ARBA" id="ARBA00022840"/>
    </source>
</evidence>
<evidence type="ECO:0000313" key="10">
    <source>
        <dbReference type="Proteomes" id="UP000632063"/>
    </source>
</evidence>
<comment type="caution">
    <text evidence="9">The sequence shown here is derived from an EMBL/GenBank/DDBJ whole genome shotgun (WGS) entry which is preliminary data.</text>
</comment>
<evidence type="ECO:0000256" key="4">
    <source>
        <dbReference type="ARBA" id="ARBA00022475"/>
    </source>
</evidence>
<reference evidence="9 10" key="2">
    <citation type="journal article" date="2021" name="Int. J. Syst. Evol. Microbiol.">
        <title>Roseibium litorale sp. nov., isolated from a tidal flat sediment and proposal for the reclassification of Labrenzia polysiphoniae as Roseibium polysiphoniae comb. nov.</title>
        <authorList>
            <person name="Liu Y."/>
            <person name="Pei T."/>
            <person name="Du J."/>
            <person name="Chao M."/>
            <person name="Deng M.R."/>
            <person name="Zhu H."/>
        </authorList>
    </citation>
    <scope>NUCLEOTIDE SEQUENCE [LARGE SCALE GENOMIC DNA]</scope>
    <source>
        <strain evidence="9 10">4C16A</strain>
    </source>
</reference>
<dbReference type="EMBL" id="JACYXI010000011">
    <property type="protein sequence ID" value="MBD8893202.1"/>
    <property type="molecule type" value="Genomic_DNA"/>
</dbReference>
<evidence type="ECO:0000256" key="2">
    <source>
        <dbReference type="ARBA" id="ARBA00005417"/>
    </source>
</evidence>
<dbReference type="SUPFAM" id="SSF52540">
    <property type="entry name" value="P-loop containing nucleoside triphosphate hydrolases"/>
    <property type="match status" value="2"/>
</dbReference>
<keyword evidence="6 9" id="KW-0067">ATP-binding</keyword>
<dbReference type="PANTHER" id="PTHR43297:SF2">
    <property type="entry name" value="DIPEPTIDE TRANSPORT ATP-BINDING PROTEIN DPPD"/>
    <property type="match status" value="1"/>
</dbReference>
<organism evidence="9 10">
    <name type="scientific">Roseibium litorale</name>
    <dbReference type="NCBI Taxonomy" id="2803841"/>
    <lineage>
        <taxon>Bacteria</taxon>
        <taxon>Pseudomonadati</taxon>
        <taxon>Pseudomonadota</taxon>
        <taxon>Alphaproteobacteria</taxon>
        <taxon>Hyphomicrobiales</taxon>
        <taxon>Stappiaceae</taxon>
        <taxon>Roseibium</taxon>
    </lineage>
</organism>
<dbReference type="InterPro" id="IPR013563">
    <property type="entry name" value="Oligopep_ABC_C"/>
</dbReference>
<dbReference type="InterPro" id="IPR050388">
    <property type="entry name" value="ABC_Ni/Peptide_Import"/>
</dbReference>
<dbReference type="PROSITE" id="PS00211">
    <property type="entry name" value="ABC_TRANSPORTER_1"/>
    <property type="match status" value="2"/>
</dbReference>
<dbReference type="NCBIfam" id="NF007739">
    <property type="entry name" value="PRK10419.1"/>
    <property type="match status" value="2"/>
</dbReference>
<comment type="similarity">
    <text evidence="2">Belongs to the ABC transporter superfamily.</text>
</comment>
<dbReference type="InterPro" id="IPR027417">
    <property type="entry name" value="P-loop_NTPase"/>
</dbReference>
<evidence type="ECO:0000259" key="8">
    <source>
        <dbReference type="PROSITE" id="PS50893"/>
    </source>
</evidence>
<evidence type="ECO:0000256" key="3">
    <source>
        <dbReference type="ARBA" id="ARBA00022448"/>
    </source>
</evidence>
<dbReference type="InterPro" id="IPR003439">
    <property type="entry name" value="ABC_transporter-like_ATP-bd"/>
</dbReference>
<dbReference type="CDD" id="cd03257">
    <property type="entry name" value="ABC_NikE_OppD_transporters"/>
    <property type="match status" value="2"/>
</dbReference>
<feature type="domain" description="ABC transporter" evidence="8">
    <location>
        <begin position="289"/>
        <end position="528"/>
    </location>
</feature>
<dbReference type="Proteomes" id="UP000632063">
    <property type="component" value="Unassembled WGS sequence"/>
</dbReference>
<keyword evidence="4" id="KW-1003">Cell membrane</keyword>
<dbReference type="PANTHER" id="PTHR43297">
    <property type="entry name" value="OLIGOPEPTIDE TRANSPORT ATP-BINDING PROTEIN APPD"/>
    <property type="match status" value="1"/>
</dbReference>
<dbReference type="NCBIfam" id="NF008453">
    <property type="entry name" value="PRK11308.1"/>
    <property type="match status" value="2"/>
</dbReference>
<evidence type="ECO:0000256" key="5">
    <source>
        <dbReference type="ARBA" id="ARBA00022741"/>
    </source>
</evidence>
<sequence length="540" mass="58902">MTETNTKKTVLDIQNLTVDFSTPAGTVNAVRGVNINVAAGETVAIVGESGSGKSQTMMAAMGLLASNGKTGGNVIYENRNVLGLSVRQLNQVRGKKITMIFQEPMTSLDPLYTIGRQLAEPMVVHGGLSWKAAKARALELLKLVNIPDPERKIRAYPYEMSGGQRQRVMIAMALANDPDVLIADEPTTALDVTTQAQILDLLANLQKRLGMAVIFITHDLGIVRRIADRVYVMKSGEVVETGEAKQIFEAPAHPYTRMLLDAEPTGTKAPVPADAPVLLEAQKVGVEFVLEGGLFQQSMILKAVDGLSFSLRKGQTLGIVGESGSGKSTLGRAVLNLLPATGRVVYNGELVTGRNRSQMRPLRRNMQLVFQDPFGSLSPRLTVGQIIAEGLVVHEPQLSAREREERTCQALEEVGLDPAVRNRYPHEFSGGQRQRIAIARTMVLKPELVVLDEPTSALDRTIQKQIVDLLRKLQLDHNLTYLFISHDLAVVRAIADTVMVMQRGKVVEAGSTRDIFEAPQSDYTRELMAAAMLTQHMASA</sequence>
<name>A0ABR9CSE2_9HYPH</name>
<gene>
    <name evidence="9" type="ORF">IG616_16790</name>
</gene>
<reference evidence="10" key="1">
    <citation type="submission" date="2020-09" db="EMBL/GenBank/DDBJ databases">
        <title>The genome sequence of strain Labrenzia suaedae 4C16A.</title>
        <authorList>
            <person name="Liu Y."/>
        </authorList>
    </citation>
    <scope>NUCLEOTIDE SEQUENCE [LARGE SCALE GENOMIC DNA]</scope>
    <source>
        <strain evidence="10">4C16A</strain>
    </source>
</reference>
<dbReference type="Pfam" id="PF00005">
    <property type="entry name" value="ABC_tran"/>
    <property type="match status" value="2"/>
</dbReference>
<feature type="domain" description="ABC transporter" evidence="8">
    <location>
        <begin position="11"/>
        <end position="260"/>
    </location>
</feature>
<evidence type="ECO:0000256" key="7">
    <source>
        <dbReference type="ARBA" id="ARBA00023136"/>
    </source>
</evidence>
<keyword evidence="7" id="KW-0472">Membrane</keyword>
<keyword evidence="10" id="KW-1185">Reference proteome</keyword>
<dbReference type="InterPro" id="IPR017871">
    <property type="entry name" value="ABC_transporter-like_CS"/>
</dbReference>